<dbReference type="EMBL" id="CP018095">
    <property type="protein sequence ID" value="APF37614.1"/>
    <property type="molecule type" value="Genomic_DNA"/>
</dbReference>
<keyword evidence="2" id="KW-0378">Hydrolase</keyword>
<feature type="domain" description="AB hydrolase-1" evidence="1">
    <location>
        <begin position="34"/>
        <end position="237"/>
    </location>
</feature>
<dbReference type="Gene3D" id="3.40.50.1820">
    <property type="entry name" value="alpha/beta hydrolase"/>
    <property type="match status" value="1"/>
</dbReference>
<name>A0AAC9JSM3_9HYPH</name>
<dbReference type="Pfam" id="PF12697">
    <property type="entry name" value="Abhydrolase_6"/>
    <property type="match status" value="1"/>
</dbReference>
<dbReference type="Proteomes" id="UP000182703">
    <property type="component" value="Chromosome"/>
</dbReference>
<dbReference type="PANTHER" id="PTHR43798">
    <property type="entry name" value="MONOACYLGLYCEROL LIPASE"/>
    <property type="match status" value="1"/>
</dbReference>
<gene>
    <name evidence="2" type="ORF">BOQ54_09975</name>
</gene>
<dbReference type="SUPFAM" id="SSF53474">
    <property type="entry name" value="alpha/beta-Hydrolases"/>
    <property type="match status" value="1"/>
</dbReference>
<dbReference type="KEGG" id="cdq:BOQ54_09975"/>
<evidence type="ECO:0000313" key="2">
    <source>
        <dbReference type="EMBL" id="APF37614.1"/>
    </source>
</evidence>
<keyword evidence="3" id="KW-1185">Reference proteome</keyword>
<dbReference type="InterPro" id="IPR050266">
    <property type="entry name" value="AB_hydrolase_sf"/>
</dbReference>
<organism evidence="2 3">
    <name type="scientific">Chelatococcus daeguensis</name>
    <dbReference type="NCBI Taxonomy" id="444444"/>
    <lineage>
        <taxon>Bacteria</taxon>
        <taxon>Pseudomonadati</taxon>
        <taxon>Pseudomonadota</taxon>
        <taxon>Alphaproteobacteria</taxon>
        <taxon>Hyphomicrobiales</taxon>
        <taxon>Chelatococcaceae</taxon>
        <taxon>Chelatococcus</taxon>
    </lineage>
</organism>
<dbReference type="GO" id="GO:0016787">
    <property type="term" value="F:hydrolase activity"/>
    <property type="evidence" value="ECO:0007669"/>
    <property type="project" value="UniProtKB-KW"/>
</dbReference>
<protein>
    <submittedName>
        <fullName evidence="2">Alpha/beta hydrolase</fullName>
    </submittedName>
</protein>
<dbReference type="PANTHER" id="PTHR43798:SF29">
    <property type="entry name" value="AB HYDROLASE-1 DOMAIN-CONTAINING PROTEIN"/>
    <property type="match status" value="1"/>
</dbReference>
<dbReference type="PRINTS" id="PR00111">
    <property type="entry name" value="ABHYDROLASE"/>
</dbReference>
<evidence type="ECO:0000259" key="1">
    <source>
        <dbReference type="Pfam" id="PF12697"/>
    </source>
</evidence>
<reference evidence="2 3" key="1">
    <citation type="submission" date="2016-11" db="EMBL/GenBank/DDBJ databases">
        <title>Complete genome sequence of the aerobically denitrifying bacterium Chelatococcus daeguensis TAD1.</title>
        <authorList>
            <person name="Yang Y."/>
            <person name="Huang S."/>
            <person name="Lin E."/>
        </authorList>
    </citation>
    <scope>NUCLEOTIDE SEQUENCE [LARGE SCALE GENOMIC DNA]</scope>
    <source>
        <strain evidence="2 3">TAD1</strain>
    </source>
</reference>
<accession>A0AAC9JSM3</accession>
<dbReference type="InterPro" id="IPR029058">
    <property type="entry name" value="AB_hydrolase_fold"/>
</dbReference>
<evidence type="ECO:0000313" key="3">
    <source>
        <dbReference type="Proteomes" id="UP000182703"/>
    </source>
</evidence>
<sequence length="245" mass="26701">MSQRPVVERLHSIGGEPLVLVPGLNCTGTLFAPQIRALSGKRTVTVAENRLDDTLEGMARRLLAAAPERFALGGLSMGGYVALAVMRLAPERVTRLALLDTTARPDTEEASANRRRLIALAEQGRFEEVHPVLWQRLVARRRLADKLLEGEVRRMMVETGAQAFIRQQRAIMARPDARPDLPLITVPTLVLVGEEDEITPPSVAEEMATAIPASSLVVVPGCGHLSTMERPDAVNAALAAWLQRN</sequence>
<dbReference type="AlphaFoldDB" id="A0AAC9JSM3"/>
<proteinExistence type="predicted"/>
<dbReference type="InterPro" id="IPR000073">
    <property type="entry name" value="AB_hydrolase_1"/>
</dbReference>